<feature type="compositionally biased region" description="Basic and acidic residues" evidence="1">
    <location>
        <begin position="38"/>
        <end position="58"/>
    </location>
</feature>
<organism evidence="2 3">
    <name type="scientific">Pontibacter toksunensis</name>
    <dbReference type="NCBI Taxonomy" id="1332631"/>
    <lineage>
        <taxon>Bacteria</taxon>
        <taxon>Pseudomonadati</taxon>
        <taxon>Bacteroidota</taxon>
        <taxon>Cytophagia</taxon>
        <taxon>Cytophagales</taxon>
        <taxon>Hymenobacteraceae</taxon>
        <taxon>Pontibacter</taxon>
    </lineage>
</organism>
<sequence length="58" mass="6453">MKEKKAHHSTEEKAEAQKQHKGPVQPEAPVGHITSSEDTVRIPDKDDTPPEEQTRGNP</sequence>
<dbReference type="EMBL" id="JBHUOX010000001">
    <property type="protein sequence ID" value="MFD2999257.1"/>
    <property type="molecule type" value="Genomic_DNA"/>
</dbReference>
<name>A0ABW6BQQ3_9BACT</name>
<dbReference type="RefSeq" id="WP_377480493.1">
    <property type="nucleotide sequence ID" value="NZ_JBHUOX010000001.1"/>
</dbReference>
<evidence type="ECO:0000313" key="3">
    <source>
        <dbReference type="Proteomes" id="UP001597641"/>
    </source>
</evidence>
<reference evidence="3" key="1">
    <citation type="journal article" date="2019" name="Int. J. Syst. Evol. Microbiol.">
        <title>The Global Catalogue of Microorganisms (GCM) 10K type strain sequencing project: providing services to taxonomists for standard genome sequencing and annotation.</title>
        <authorList>
            <consortium name="The Broad Institute Genomics Platform"/>
            <consortium name="The Broad Institute Genome Sequencing Center for Infectious Disease"/>
            <person name="Wu L."/>
            <person name="Ma J."/>
        </authorList>
    </citation>
    <scope>NUCLEOTIDE SEQUENCE [LARGE SCALE GENOMIC DNA]</scope>
    <source>
        <strain evidence="3">KCTC 23984</strain>
    </source>
</reference>
<evidence type="ECO:0000313" key="2">
    <source>
        <dbReference type="EMBL" id="MFD2999257.1"/>
    </source>
</evidence>
<gene>
    <name evidence="2" type="ORF">ACFS7Z_02705</name>
</gene>
<protein>
    <submittedName>
        <fullName evidence="2">Uncharacterized protein</fullName>
    </submittedName>
</protein>
<keyword evidence="3" id="KW-1185">Reference proteome</keyword>
<comment type="caution">
    <text evidence="2">The sequence shown here is derived from an EMBL/GenBank/DDBJ whole genome shotgun (WGS) entry which is preliminary data.</text>
</comment>
<evidence type="ECO:0000256" key="1">
    <source>
        <dbReference type="SAM" id="MobiDB-lite"/>
    </source>
</evidence>
<feature type="region of interest" description="Disordered" evidence="1">
    <location>
        <begin position="1"/>
        <end position="58"/>
    </location>
</feature>
<dbReference type="Proteomes" id="UP001597641">
    <property type="component" value="Unassembled WGS sequence"/>
</dbReference>
<feature type="compositionally biased region" description="Basic and acidic residues" evidence="1">
    <location>
        <begin position="1"/>
        <end position="18"/>
    </location>
</feature>
<accession>A0ABW6BQQ3</accession>
<proteinExistence type="predicted"/>